<dbReference type="EMBL" id="NBNE01020324">
    <property type="protein sequence ID" value="OWY91401.1"/>
    <property type="molecule type" value="Genomic_DNA"/>
</dbReference>
<dbReference type="InterPro" id="IPR053235">
    <property type="entry name" value="Ser_Thr_kinase"/>
</dbReference>
<dbReference type="SUPFAM" id="SSF56112">
    <property type="entry name" value="Protein kinase-like (PK-like)"/>
    <property type="match status" value="1"/>
</dbReference>
<dbReference type="Pfam" id="PF07714">
    <property type="entry name" value="PK_Tyr_Ser-Thr"/>
    <property type="match status" value="1"/>
</dbReference>
<organism evidence="2 3">
    <name type="scientific">Phytophthora megakarya</name>
    <dbReference type="NCBI Taxonomy" id="4795"/>
    <lineage>
        <taxon>Eukaryota</taxon>
        <taxon>Sar</taxon>
        <taxon>Stramenopiles</taxon>
        <taxon>Oomycota</taxon>
        <taxon>Peronosporomycetes</taxon>
        <taxon>Peronosporales</taxon>
        <taxon>Peronosporaceae</taxon>
        <taxon>Phytophthora</taxon>
    </lineage>
</organism>
<dbReference type="Proteomes" id="UP000198211">
    <property type="component" value="Unassembled WGS sequence"/>
</dbReference>
<dbReference type="GO" id="GO:0005737">
    <property type="term" value="C:cytoplasm"/>
    <property type="evidence" value="ECO:0007669"/>
    <property type="project" value="TreeGrafter"/>
</dbReference>
<evidence type="ECO:0000259" key="1">
    <source>
        <dbReference type="PROSITE" id="PS50011"/>
    </source>
</evidence>
<reference evidence="3" key="1">
    <citation type="submission" date="2017-03" db="EMBL/GenBank/DDBJ databases">
        <title>Phytopthora megakarya and P. palmivora, two closely related causual agents of cacao black pod achieved similar genome size and gene model numbers by different mechanisms.</title>
        <authorList>
            <person name="Ali S."/>
            <person name="Shao J."/>
            <person name="Larry D.J."/>
            <person name="Kronmiller B."/>
            <person name="Shen D."/>
            <person name="Strem M.D."/>
            <person name="Melnick R.L."/>
            <person name="Guiltinan M.J."/>
            <person name="Tyler B.M."/>
            <person name="Meinhardt L.W."/>
            <person name="Bailey B.A."/>
        </authorList>
    </citation>
    <scope>NUCLEOTIDE SEQUENCE [LARGE SCALE GENOMIC DNA]</scope>
    <source>
        <strain evidence="3">zdho120</strain>
    </source>
</reference>
<dbReference type="InterPro" id="IPR000719">
    <property type="entry name" value="Prot_kinase_dom"/>
</dbReference>
<evidence type="ECO:0000313" key="2">
    <source>
        <dbReference type="EMBL" id="OWY91401.1"/>
    </source>
</evidence>
<dbReference type="GO" id="GO:0005524">
    <property type="term" value="F:ATP binding"/>
    <property type="evidence" value="ECO:0007669"/>
    <property type="project" value="InterPro"/>
</dbReference>
<gene>
    <name evidence="2" type="ORF">PHMEG_00040034</name>
</gene>
<dbReference type="PROSITE" id="PS50011">
    <property type="entry name" value="PROTEIN_KINASE_DOM"/>
    <property type="match status" value="1"/>
</dbReference>
<dbReference type="InterPro" id="IPR011009">
    <property type="entry name" value="Kinase-like_dom_sf"/>
</dbReference>
<proteinExistence type="predicted"/>
<dbReference type="CDD" id="cd00180">
    <property type="entry name" value="PKc"/>
    <property type="match status" value="1"/>
</dbReference>
<dbReference type="GO" id="GO:0004674">
    <property type="term" value="F:protein serine/threonine kinase activity"/>
    <property type="evidence" value="ECO:0007669"/>
    <property type="project" value="UniProtKB-KW"/>
</dbReference>
<sequence>VWRTLLHPYVAQLYGAGSRDGAPFFVYEYADGQSLDRCWYQLTKKQVWGLLYQAAIGLEYLHKKHVVHGNLSCSKLLVTGQGDVKLFGFGASYIRVNNCSNSIKPETREEFAAPECIGIGSNGRDCGVRHSPSFESDVYSFGLTIVEAAATRSPLENLSSRDIRALKSQNLLYQPEGMREDGWDLVKRMCVCDPNQRVSLAYVREHLRRIAEM</sequence>
<keyword evidence="3" id="KW-1185">Reference proteome</keyword>
<accession>A0A225UEM7</accession>
<keyword evidence="2" id="KW-0808">Transferase</keyword>
<keyword evidence="2" id="KW-0418">Kinase</keyword>
<protein>
    <submittedName>
        <fullName evidence="2">Serine/threonine protein kinase</fullName>
    </submittedName>
</protein>
<dbReference type="Gene3D" id="1.10.510.10">
    <property type="entry name" value="Transferase(Phosphotransferase) domain 1"/>
    <property type="match status" value="1"/>
</dbReference>
<comment type="caution">
    <text evidence="2">The sequence shown here is derived from an EMBL/GenBank/DDBJ whole genome shotgun (WGS) entry which is preliminary data.</text>
</comment>
<dbReference type="PANTHER" id="PTHR24361:SF785">
    <property type="entry name" value="DUAL SPECIFICITY MITOGEN-ACTIVATED PROTEIN KINASE KINASE 1"/>
    <property type="match status" value="1"/>
</dbReference>
<feature type="domain" description="Protein kinase" evidence="1">
    <location>
        <begin position="1"/>
        <end position="209"/>
    </location>
</feature>
<keyword evidence="2" id="KW-0723">Serine/threonine-protein kinase</keyword>
<dbReference type="PANTHER" id="PTHR24361">
    <property type="entry name" value="MITOGEN-ACTIVATED KINASE KINASE KINASE"/>
    <property type="match status" value="1"/>
</dbReference>
<evidence type="ECO:0000313" key="3">
    <source>
        <dbReference type="Proteomes" id="UP000198211"/>
    </source>
</evidence>
<name>A0A225UEM7_9STRA</name>
<dbReference type="OrthoDB" id="346907at2759"/>
<dbReference type="STRING" id="4795.A0A225UEM7"/>
<dbReference type="AlphaFoldDB" id="A0A225UEM7"/>
<dbReference type="InterPro" id="IPR001245">
    <property type="entry name" value="Ser-Thr/Tyr_kinase_cat_dom"/>
</dbReference>
<feature type="non-terminal residue" evidence="2">
    <location>
        <position position="1"/>
    </location>
</feature>